<evidence type="ECO:0000256" key="1">
    <source>
        <dbReference type="SAM" id="SignalP"/>
    </source>
</evidence>
<name>A0A2S3VXF2_9PROT</name>
<organism evidence="2 3">
    <name type="scientific">Novacetimonas maltaceti</name>
    <dbReference type="NCBI Taxonomy" id="1203393"/>
    <lineage>
        <taxon>Bacteria</taxon>
        <taxon>Pseudomonadati</taxon>
        <taxon>Pseudomonadota</taxon>
        <taxon>Alphaproteobacteria</taxon>
        <taxon>Acetobacterales</taxon>
        <taxon>Acetobacteraceae</taxon>
        <taxon>Novacetimonas</taxon>
    </lineage>
</organism>
<gene>
    <name evidence="2" type="ORF">KMAL_30960</name>
</gene>
<keyword evidence="1" id="KW-0732">Signal</keyword>
<dbReference type="AlphaFoldDB" id="A0A2S3VXF2"/>
<evidence type="ECO:0000313" key="2">
    <source>
        <dbReference type="EMBL" id="POF61281.1"/>
    </source>
</evidence>
<feature type="chain" id="PRO_5015758213" evidence="1">
    <location>
        <begin position="23"/>
        <end position="299"/>
    </location>
</feature>
<comment type="caution">
    <text evidence="2">The sequence shown here is derived from an EMBL/GenBank/DDBJ whole genome shotgun (WGS) entry which is preliminary data.</text>
</comment>
<reference evidence="2 3" key="1">
    <citation type="submission" date="2018-01" db="EMBL/GenBank/DDBJ databases">
        <title>Draft Genome Sequence of Komagataeibacter maltaceti LMG 1529, a Vinegar Producing Acetic Acid Bacterium Isolated from Malt Vinegar Brewery Acetifiers.</title>
        <authorList>
            <person name="Zhang Q."/>
            <person name="Hollensteiner J."/>
            <person name="Poehlein A."/>
            <person name="Daniel R."/>
        </authorList>
    </citation>
    <scope>NUCLEOTIDE SEQUENCE [LARGE SCALE GENOMIC DNA]</scope>
    <source>
        <strain evidence="2 3">LMG 1529</strain>
    </source>
</reference>
<evidence type="ECO:0000313" key="3">
    <source>
        <dbReference type="Proteomes" id="UP000237344"/>
    </source>
</evidence>
<keyword evidence="3" id="KW-1185">Reference proteome</keyword>
<proteinExistence type="predicted"/>
<protein>
    <submittedName>
        <fullName evidence="2">Uncharacterized protein</fullName>
    </submittedName>
</protein>
<dbReference type="Proteomes" id="UP000237344">
    <property type="component" value="Unassembled WGS sequence"/>
</dbReference>
<sequence length="299" mass="32986">MVVRGLLCMFLFLAGTLCAAHADDERFDAEELASGAPRYFVLRAADARSTHVTGDMRLSETALDFTNGSRMDVQPVETDVQDGLVYRVMDNENPLMPSGRPLCPAPLHPLYLVFDNSGGHAASEQSRGDTYHMTLYCGSRPLDFALVDPARRAAVLTYRRTTDTNWAQSPDEGGYVRGQVEAHCHATHPPGVPGEQVCIQREEEAYRQILLLKAPSDALKRCGSYVTARATHAQGEDVSFSNILHCLGLRDSRAVFDYCAMRITGQKRPNDTTFWDAQPEQAHGISLCFNALAARQAHN</sequence>
<dbReference type="EMBL" id="POTC01000087">
    <property type="protein sequence ID" value="POF61281.1"/>
    <property type="molecule type" value="Genomic_DNA"/>
</dbReference>
<accession>A0A2S3VXF2</accession>
<feature type="signal peptide" evidence="1">
    <location>
        <begin position="1"/>
        <end position="22"/>
    </location>
</feature>